<dbReference type="RefSeq" id="WP_143232395.1">
    <property type="nucleotide sequence ID" value="NZ_BOMU01000035.1"/>
</dbReference>
<dbReference type="InterPro" id="IPR023198">
    <property type="entry name" value="PGP-like_dom2"/>
</dbReference>
<dbReference type="Proteomes" id="UP000198415">
    <property type="component" value="Unassembled WGS sequence"/>
</dbReference>
<dbReference type="InterPro" id="IPR036412">
    <property type="entry name" value="HAD-like_sf"/>
</dbReference>
<reference evidence="1 2" key="1">
    <citation type="submission" date="2017-06" db="EMBL/GenBank/DDBJ databases">
        <authorList>
            <person name="Kim H.J."/>
            <person name="Triplett B.A."/>
        </authorList>
    </citation>
    <scope>NUCLEOTIDE SEQUENCE [LARGE SCALE GENOMIC DNA]</scope>
    <source>
        <strain evidence="1 2">DSM 43151</strain>
    </source>
</reference>
<dbReference type="OrthoDB" id="3471576at2"/>
<proteinExistence type="predicted"/>
<dbReference type="Gene3D" id="3.40.50.1000">
    <property type="entry name" value="HAD superfamily/HAD-like"/>
    <property type="match status" value="1"/>
</dbReference>
<dbReference type="Gene3D" id="1.10.150.240">
    <property type="entry name" value="Putative phosphatase, domain 2"/>
    <property type="match status" value="1"/>
</dbReference>
<name>A0A238Z8I7_9ACTN</name>
<dbReference type="SUPFAM" id="SSF56784">
    <property type="entry name" value="HAD-like"/>
    <property type="match status" value="1"/>
</dbReference>
<dbReference type="AlphaFoldDB" id="A0A238Z8I7"/>
<dbReference type="EMBL" id="FZNR01000005">
    <property type="protein sequence ID" value="SNR79432.1"/>
    <property type="molecule type" value="Genomic_DNA"/>
</dbReference>
<protein>
    <submittedName>
        <fullName evidence="1">Beta-phosphoglucomutase, HAD superfamily</fullName>
    </submittedName>
</protein>
<accession>A0A238Z8I7</accession>
<sequence length="233" mass="25064">MDEDGVRVRPHVARAVAQARHVLLDFDGVCFAMPEMGRPWELLNGLKLRTSRLAVPTYTVPHVLAYLSAHEPELAPAVEAARSAVEWEAVLTARMATGLAELLTGSTATGRRMWVVGEYSEDAMRAGLRAHGVEQPATVVAGRQGLEYDTLGTVSVATRAVRLLGVDPSECLLVSGQTDVLRHAEDSGMALLGVVSGHDTRKWLADAAPVVSNLTRLRQALHDGPPESHRAVL</sequence>
<evidence type="ECO:0000313" key="2">
    <source>
        <dbReference type="Proteomes" id="UP000198415"/>
    </source>
</evidence>
<evidence type="ECO:0000313" key="1">
    <source>
        <dbReference type="EMBL" id="SNR79432.1"/>
    </source>
</evidence>
<organism evidence="1 2">
    <name type="scientific">Actinoplanes regularis</name>
    <dbReference type="NCBI Taxonomy" id="52697"/>
    <lineage>
        <taxon>Bacteria</taxon>
        <taxon>Bacillati</taxon>
        <taxon>Actinomycetota</taxon>
        <taxon>Actinomycetes</taxon>
        <taxon>Micromonosporales</taxon>
        <taxon>Micromonosporaceae</taxon>
        <taxon>Actinoplanes</taxon>
    </lineage>
</organism>
<keyword evidence="2" id="KW-1185">Reference proteome</keyword>
<gene>
    <name evidence="1" type="ORF">SAMN06264365_105508</name>
</gene>
<dbReference type="InterPro" id="IPR023214">
    <property type="entry name" value="HAD_sf"/>
</dbReference>